<dbReference type="OrthoDB" id="3724345at2759"/>
<evidence type="ECO:0000313" key="2">
    <source>
        <dbReference type="Proteomes" id="UP000235786"/>
    </source>
</evidence>
<dbReference type="AlphaFoldDB" id="A0A2J6R3R9"/>
<organism evidence="1 2">
    <name type="scientific">Hyaloscypha variabilis (strain UAMH 11265 / GT02V1 / F)</name>
    <name type="common">Meliniomyces variabilis</name>
    <dbReference type="NCBI Taxonomy" id="1149755"/>
    <lineage>
        <taxon>Eukaryota</taxon>
        <taxon>Fungi</taxon>
        <taxon>Dikarya</taxon>
        <taxon>Ascomycota</taxon>
        <taxon>Pezizomycotina</taxon>
        <taxon>Leotiomycetes</taxon>
        <taxon>Helotiales</taxon>
        <taxon>Hyaloscyphaceae</taxon>
        <taxon>Hyaloscypha</taxon>
        <taxon>Hyaloscypha variabilis</taxon>
    </lineage>
</organism>
<name>A0A2J6R3R9_HYAVF</name>
<evidence type="ECO:0000313" key="1">
    <source>
        <dbReference type="EMBL" id="PMD33172.1"/>
    </source>
</evidence>
<keyword evidence="2" id="KW-1185">Reference proteome</keyword>
<dbReference type="Gene3D" id="1.20.120.450">
    <property type="entry name" value="dinb family like domain"/>
    <property type="match status" value="1"/>
</dbReference>
<dbReference type="PANTHER" id="PTHR36922">
    <property type="entry name" value="BLL2446 PROTEIN"/>
    <property type="match status" value="1"/>
</dbReference>
<accession>A0A2J6R3R9</accession>
<proteinExistence type="predicted"/>
<dbReference type="PANTHER" id="PTHR36922:SF1">
    <property type="entry name" value="DUF1993 DOMAIN-CONTAINING PROTEIN"/>
    <property type="match status" value="1"/>
</dbReference>
<sequence>MSSLYDQSIPVMIKYLTNASKMLDKAVAYADEKGIPHEDILTFRLRDDMRPITYQIQSLSNTAKWYIVRVLQQPNTPLEDNETTFAELQTRITTTISLLQSFAPASLDLVKIASEPIIMETGKMGNFRFESGQTYLSEYAIPNFHFHLTTAYCILRHLGVPIGAFDYLGGVFHRV</sequence>
<dbReference type="SUPFAM" id="SSF109854">
    <property type="entry name" value="DinB/YfiT-like putative metalloenzymes"/>
    <property type="match status" value="1"/>
</dbReference>
<dbReference type="EMBL" id="KZ613956">
    <property type="protein sequence ID" value="PMD33172.1"/>
    <property type="molecule type" value="Genomic_DNA"/>
</dbReference>
<dbReference type="InterPro" id="IPR034660">
    <property type="entry name" value="DinB/YfiT-like"/>
</dbReference>
<dbReference type="InterPro" id="IPR018531">
    <property type="entry name" value="DUF1993"/>
</dbReference>
<reference evidence="1 2" key="1">
    <citation type="submission" date="2016-04" db="EMBL/GenBank/DDBJ databases">
        <title>A degradative enzymes factory behind the ericoid mycorrhizal symbiosis.</title>
        <authorList>
            <consortium name="DOE Joint Genome Institute"/>
            <person name="Martino E."/>
            <person name="Morin E."/>
            <person name="Grelet G."/>
            <person name="Kuo A."/>
            <person name="Kohler A."/>
            <person name="Daghino S."/>
            <person name="Barry K."/>
            <person name="Choi C."/>
            <person name="Cichocki N."/>
            <person name="Clum A."/>
            <person name="Copeland A."/>
            <person name="Hainaut M."/>
            <person name="Haridas S."/>
            <person name="Labutti K."/>
            <person name="Lindquist E."/>
            <person name="Lipzen A."/>
            <person name="Khouja H.-R."/>
            <person name="Murat C."/>
            <person name="Ohm R."/>
            <person name="Olson A."/>
            <person name="Spatafora J."/>
            <person name="Veneault-Fourrey C."/>
            <person name="Henrissat B."/>
            <person name="Grigoriev I."/>
            <person name="Martin F."/>
            <person name="Perotto S."/>
        </authorList>
    </citation>
    <scope>NUCLEOTIDE SEQUENCE [LARGE SCALE GENOMIC DNA]</scope>
    <source>
        <strain evidence="1 2">F</strain>
    </source>
</reference>
<protein>
    <submittedName>
        <fullName evidence="1">Uncharacterized protein</fullName>
    </submittedName>
</protein>
<dbReference type="Pfam" id="PF09351">
    <property type="entry name" value="DUF1993"/>
    <property type="match status" value="1"/>
</dbReference>
<gene>
    <name evidence="1" type="ORF">L207DRAFT_439088</name>
</gene>
<dbReference type="Proteomes" id="UP000235786">
    <property type="component" value="Unassembled WGS sequence"/>
</dbReference>